<keyword evidence="1" id="KW-0812">Transmembrane</keyword>
<feature type="transmembrane region" description="Helical" evidence="1">
    <location>
        <begin position="30"/>
        <end position="50"/>
    </location>
</feature>
<dbReference type="PANTHER" id="PTHR28112">
    <property type="entry name" value="SRP-INDEPENDENT TARGETING PROTEIN 3"/>
    <property type="match status" value="1"/>
</dbReference>
<evidence type="ECO:0000256" key="1">
    <source>
        <dbReference type="SAM" id="Phobius"/>
    </source>
</evidence>
<keyword evidence="1" id="KW-1133">Transmembrane helix</keyword>
<protein>
    <submittedName>
        <fullName evidence="2">Snd3 protein</fullName>
    </submittedName>
</protein>
<reference evidence="2 3" key="1">
    <citation type="journal article" date="2023" name="Elife">
        <title>Identification of key yeast species and microbe-microbe interactions impacting larval growth of Drosophila in the wild.</title>
        <authorList>
            <person name="Mure A."/>
            <person name="Sugiura Y."/>
            <person name="Maeda R."/>
            <person name="Honda K."/>
            <person name="Sakurai N."/>
            <person name="Takahashi Y."/>
            <person name="Watada M."/>
            <person name="Katoh T."/>
            <person name="Gotoh A."/>
            <person name="Gotoh Y."/>
            <person name="Taniguchi I."/>
            <person name="Nakamura K."/>
            <person name="Hayashi T."/>
            <person name="Katayama T."/>
            <person name="Uemura T."/>
            <person name="Hattori Y."/>
        </authorList>
    </citation>
    <scope>NUCLEOTIDE SEQUENCE [LARGE SCALE GENOMIC DNA]</scope>
    <source>
        <strain evidence="2 3">KH-74</strain>
    </source>
</reference>
<proteinExistence type="predicted"/>
<dbReference type="Proteomes" id="UP001377567">
    <property type="component" value="Unassembled WGS sequence"/>
</dbReference>
<dbReference type="PIRSF" id="PIRSF008756">
    <property type="entry name" value="P_tr_PHO88"/>
    <property type="match status" value="1"/>
</dbReference>
<dbReference type="GO" id="GO:0045047">
    <property type="term" value="P:protein targeting to ER"/>
    <property type="evidence" value="ECO:0007669"/>
    <property type="project" value="InterPro"/>
</dbReference>
<dbReference type="EMBL" id="BTGD01000013">
    <property type="protein sequence ID" value="GMM57590.1"/>
    <property type="molecule type" value="Genomic_DNA"/>
</dbReference>
<keyword evidence="1" id="KW-0472">Membrane</keyword>
<evidence type="ECO:0000313" key="3">
    <source>
        <dbReference type="Proteomes" id="UP001377567"/>
    </source>
</evidence>
<accession>A0AAV5S1Q7</accession>
<name>A0AAV5S1Q7_MAUHU</name>
<sequence length="187" mass="21090">MHPQVSNIIIMLVMSQVSRLLDLSAPKTLWTIRLLYISSSAIAFIIYQLVRRKIEKENNLKVVKYIKAGNSLMGEPEKLMIVTVKDYDLDQIQSSINGVYSSVAIMAVMHLVMKYNNPLFMQFIGPVKGALESNLVKMKLFGKKDDGKRPFKSEPMFGKMPTGDDMRTDKKSIEQLEVAGLGGLKFD</sequence>
<dbReference type="GO" id="GO:0005739">
    <property type="term" value="C:mitochondrion"/>
    <property type="evidence" value="ECO:0007669"/>
    <property type="project" value="TreeGrafter"/>
</dbReference>
<comment type="caution">
    <text evidence="2">The sequence shown here is derived from an EMBL/GenBank/DDBJ whole genome shotgun (WGS) entry which is preliminary data.</text>
</comment>
<dbReference type="InterPro" id="IPR012098">
    <property type="entry name" value="SND3_fun"/>
</dbReference>
<dbReference type="AlphaFoldDB" id="A0AAV5S1Q7"/>
<evidence type="ECO:0000313" key="2">
    <source>
        <dbReference type="EMBL" id="GMM57590.1"/>
    </source>
</evidence>
<dbReference type="Pfam" id="PF10032">
    <property type="entry name" value="Pho88"/>
    <property type="match status" value="1"/>
</dbReference>
<gene>
    <name evidence="2" type="ORF">DAKH74_042060</name>
</gene>
<dbReference type="PANTHER" id="PTHR28112:SF1">
    <property type="entry name" value="SRP-INDEPENDENT TARGETING PROTEIN 3"/>
    <property type="match status" value="1"/>
</dbReference>
<organism evidence="2 3">
    <name type="scientific">Maudiozyma humilis</name>
    <name type="common">Sour dough yeast</name>
    <name type="synonym">Kazachstania humilis</name>
    <dbReference type="NCBI Taxonomy" id="51915"/>
    <lineage>
        <taxon>Eukaryota</taxon>
        <taxon>Fungi</taxon>
        <taxon>Dikarya</taxon>
        <taxon>Ascomycota</taxon>
        <taxon>Saccharomycotina</taxon>
        <taxon>Saccharomycetes</taxon>
        <taxon>Saccharomycetales</taxon>
        <taxon>Saccharomycetaceae</taxon>
        <taxon>Maudiozyma</taxon>
    </lineage>
</organism>
<keyword evidence="3" id="KW-1185">Reference proteome</keyword>
<dbReference type="GO" id="GO:0005783">
    <property type="term" value="C:endoplasmic reticulum"/>
    <property type="evidence" value="ECO:0007669"/>
    <property type="project" value="InterPro"/>
</dbReference>